<dbReference type="SMART" id="SM00448">
    <property type="entry name" value="REC"/>
    <property type="match status" value="1"/>
</dbReference>
<dbReference type="PANTHER" id="PTHR44520">
    <property type="entry name" value="RESPONSE REGULATOR RCP1-RELATED"/>
    <property type="match status" value="1"/>
</dbReference>
<sequence length="142" mass="16149">MALDKQHRYHILLVEDEVADANLLINALSHVDTLFSIDMVEHGETALAYLNRQAPYEHVVNPELLILDLNLPRVDGRELLAQLRANESFKNLAIIVLTTSHHEEDVAIAEEYQATYLQKPMSLEGLDRIARIIKQHCVESKS</sequence>
<evidence type="ECO:0000259" key="2">
    <source>
        <dbReference type="PROSITE" id="PS50110"/>
    </source>
</evidence>
<evidence type="ECO:0000313" key="3">
    <source>
        <dbReference type="EMBL" id="ODN43112.1"/>
    </source>
</evidence>
<dbReference type="InterPro" id="IPR011006">
    <property type="entry name" value="CheY-like_superfamily"/>
</dbReference>
<name>A0ABX3A2L6_9GAMM</name>
<keyword evidence="4" id="KW-1185">Reference proteome</keyword>
<dbReference type="Gene3D" id="3.40.50.2300">
    <property type="match status" value="1"/>
</dbReference>
<organism evidence="3 4">
    <name type="scientific">Piscirickettsia litoralis</name>
    <dbReference type="NCBI Taxonomy" id="1891921"/>
    <lineage>
        <taxon>Bacteria</taxon>
        <taxon>Pseudomonadati</taxon>
        <taxon>Pseudomonadota</taxon>
        <taxon>Gammaproteobacteria</taxon>
        <taxon>Thiotrichales</taxon>
        <taxon>Piscirickettsiaceae</taxon>
        <taxon>Piscirickettsia</taxon>
    </lineage>
</organism>
<dbReference type="PROSITE" id="PS50110">
    <property type="entry name" value="RESPONSE_REGULATORY"/>
    <property type="match status" value="1"/>
</dbReference>
<dbReference type="Pfam" id="PF00072">
    <property type="entry name" value="Response_reg"/>
    <property type="match status" value="1"/>
</dbReference>
<evidence type="ECO:0000256" key="1">
    <source>
        <dbReference type="PROSITE-ProRule" id="PRU00169"/>
    </source>
</evidence>
<dbReference type="InterPro" id="IPR001789">
    <property type="entry name" value="Sig_transdc_resp-reg_receiver"/>
</dbReference>
<reference evidence="3 4" key="1">
    <citation type="submission" date="2016-08" db="EMBL/GenBank/DDBJ databases">
        <title>Draft genome sequence of Candidatus Piscirickettsia litoralis, from seawater.</title>
        <authorList>
            <person name="Wan X."/>
            <person name="Lee A.J."/>
            <person name="Hou S."/>
            <person name="Donachie S.P."/>
        </authorList>
    </citation>
    <scope>NUCLEOTIDE SEQUENCE [LARGE SCALE GENOMIC DNA]</scope>
    <source>
        <strain evidence="3 4">Y2</strain>
    </source>
</reference>
<dbReference type="InterPro" id="IPR052893">
    <property type="entry name" value="TCS_response_regulator"/>
</dbReference>
<comment type="caution">
    <text evidence="3">The sequence shown here is derived from an EMBL/GenBank/DDBJ whole genome shotgun (WGS) entry which is preliminary data.</text>
</comment>
<protein>
    <recommendedName>
        <fullName evidence="2">Response regulatory domain-containing protein</fullName>
    </recommendedName>
</protein>
<dbReference type="SUPFAM" id="SSF52172">
    <property type="entry name" value="CheY-like"/>
    <property type="match status" value="1"/>
</dbReference>
<dbReference type="EMBL" id="MDTU01000001">
    <property type="protein sequence ID" value="ODN43112.1"/>
    <property type="molecule type" value="Genomic_DNA"/>
</dbReference>
<proteinExistence type="predicted"/>
<feature type="modified residue" description="4-aspartylphosphate" evidence="1">
    <location>
        <position position="68"/>
    </location>
</feature>
<dbReference type="RefSeq" id="WP_069312911.1">
    <property type="nucleotide sequence ID" value="NZ_MDTU01000001.1"/>
</dbReference>
<keyword evidence="1" id="KW-0597">Phosphoprotein</keyword>
<gene>
    <name evidence="3" type="ORF">BGC07_09525</name>
</gene>
<evidence type="ECO:0000313" key="4">
    <source>
        <dbReference type="Proteomes" id="UP000094329"/>
    </source>
</evidence>
<feature type="domain" description="Response regulatory" evidence="2">
    <location>
        <begin position="10"/>
        <end position="134"/>
    </location>
</feature>
<dbReference type="Proteomes" id="UP000094329">
    <property type="component" value="Unassembled WGS sequence"/>
</dbReference>
<accession>A0ABX3A2L6</accession>